<sequence>MEFEQRTCVRFANETNTYSNTGEEIRICRIMEQSIKNVIKKENYISFQICHNPISTNGGNFLGDLTEVDIKGKTKDGVKELNIFVKHIVPETGIIEGMVNVDACYKRETFMYAELQNIFDELYNEVGIPNSERLRKAHCYDCNSHVIILDNLSRKGFKVLNRFNLMPLDFAEAAIRELAKFHALSFILQQKRPDYFEKEIKTLKISYTLIEENDIIIDKWNKSIRSSIEKSFECVNQNDQSIKEYIIEEAIKTFPKHLTGKMGLVKCICHGDYRMNNILLRKNIDGEIETIIVDYQMVSFGSPIVDILHFLYTGTDREFRKNHMDNLKDLYHKTMTRHLEMFDLDISKIYPRSVFEKDFKENLLYGLFITLYALRLCLTDEPEIMKTDTNMTSAKVNDVYKVRVNETIEEYMEWGIL</sequence>
<dbReference type="InterPro" id="IPR011009">
    <property type="entry name" value="Kinase-like_dom_sf"/>
</dbReference>
<name>A0A8J9YKI0_9NEOP</name>
<evidence type="ECO:0000313" key="3">
    <source>
        <dbReference type="Proteomes" id="UP000838878"/>
    </source>
</evidence>
<dbReference type="EMBL" id="OV170228">
    <property type="protein sequence ID" value="CAH0730050.1"/>
    <property type="molecule type" value="Genomic_DNA"/>
</dbReference>
<dbReference type="InterPro" id="IPR004119">
    <property type="entry name" value="EcKL"/>
</dbReference>
<organism evidence="2 3">
    <name type="scientific">Brenthis ino</name>
    <name type="common">lesser marbled fritillary</name>
    <dbReference type="NCBI Taxonomy" id="405034"/>
    <lineage>
        <taxon>Eukaryota</taxon>
        <taxon>Metazoa</taxon>
        <taxon>Ecdysozoa</taxon>
        <taxon>Arthropoda</taxon>
        <taxon>Hexapoda</taxon>
        <taxon>Insecta</taxon>
        <taxon>Pterygota</taxon>
        <taxon>Neoptera</taxon>
        <taxon>Endopterygota</taxon>
        <taxon>Lepidoptera</taxon>
        <taxon>Glossata</taxon>
        <taxon>Ditrysia</taxon>
        <taxon>Papilionoidea</taxon>
        <taxon>Nymphalidae</taxon>
        <taxon>Heliconiinae</taxon>
        <taxon>Argynnini</taxon>
        <taxon>Brenthis</taxon>
    </lineage>
</organism>
<evidence type="ECO:0000313" key="2">
    <source>
        <dbReference type="EMBL" id="CAH0730050.1"/>
    </source>
</evidence>
<dbReference type="PANTHER" id="PTHR11012">
    <property type="entry name" value="PROTEIN KINASE-LIKE DOMAIN-CONTAINING"/>
    <property type="match status" value="1"/>
</dbReference>
<feature type="non-terminal residue" evidence="2">
    <location>
        <position position="417"/>
    </location>
</feature>
<dbReference type="SMART" id="SM00587">
    <property type="entry name" value="CHK"/>
    <property type="match status" value="1"/>
</dbReference>
<dbReference type="PANTHER" id="PTHR11012:SF30">
    <property type="entry name" value="PROTEIN KINASE-LIKE DOMAIN-CONTAINING"/>
    <property type="match status" value="1"/>
</dbReference>
<gene>
    <name evidence="2" type="ORF">BINO364_LOCUS15074</name>
</gene>
<dbReference type="SUPFAM" id="SSF56112">
    <property type="entry name" value="Protein kinase-like (PK-like)"/>
    <property type="match status" value="1"/>
</dbReference>
<proteinExistence type="predicted"/>
<reference evidence="2" key="1">
    <citation type="submission" date="2021-12" db="EMBL/GenBank/DDBJ databases">
        <authorList>
            <person name="Martin H S."/>
        </authorList>
    </citation>
    <scope>NUCLEOTIDE SEQUENCE</scope>
</reference>
<dbReference type="AlphaFoldDB" id="A0A8J9YKI0"/>
<dbReference type="OrthoDB" id="191037at2759"/>
<protein>
    <recommendedName>
        <fullName evidence="1">CHK kinase-like domain-containing protein</fullName>
    </recommendedName>
</protein>
<accession>A0A8J9YKI0</accession>
<dbReference type="InterPro" id="IPR015897">
    <property type="entry name" value="CHK_kinase-like"/>
</dbReference>
<dbReference type="Proteomes" id="UP000838878">
    <property type="component" value="Chromosome 8"/>
</dbReference>
<dbReference type="Pfam" id="PF02958">
    <property type="entry name" value="EcKL"/>
    <property type="match status" value="1"/>
</dbReference>
<evidence type="ECO:0000259" key="1">
    <source>
        <dbReference type="SMART" id="SM00587"/>
    </source>
</evidence>
<feature type="domain" description="CHK kinase-like" evidence="1">
    <location>
        <begin position="147"/>
        <end position="341"/>
    </location>
</feature>
<keyword evidence="3" id="KW-1185">Reference proteome</keyword>
<dbReference type="Gene3D" id="3.90.1200.10">
    <property type="match status" value="1"/>
</dbReference>